<dbReference type="AlphaFoldDB" id="A0A9P6IWT0"/>
<comment type="caution">
    <text evidence="1">The sequence shown here is derived from an EMBL/GenBank/DDBJ whole genome shotgun (WGS) entry which is preliminary data.</text>
</comment>
<dbReference type="InterPro" id="IPR036038">
    <property type="entry name" value="Aminotransferase-like"/>
</dbReference>
<accession>A0A9P6IWT0</accession>
<dbReference type="PANTHER" id="PTHR47703:SF2">
    <property type="entry name" value="D-AMINOACID AMINOTRANSFERASE-LIKE PLP-DEPENDENT ENZYMES SUPERFAMILY PROTEIN"/>
    <property type="match status" value="1"/>
</dbReference>
<dbReference type="PANTHER" id="PTHR47703">
    <property type="entry name" value="D-AMINOACID AMINOTRANSFERASE-LIKE PLP-DEPENDENT ENZYMES SUPERFAMILY PROTEIN"/>
    <property type="match status" value="1"/>
</dbReference>
<dbReference type="OrthoDB" id="59470at2759"/>
<dbReference type="GO" id="GO:0003824">
    <property type="term" value="F:catalytic activity"/>
    <property type="evidence" value="ECO:0007669"/>
    <property type="project" value="InterPro"/>
</dbReference>
<dbReference type="InterPro" id="IPR001544">
    <property type="entry name" value="Aminotrans_IV"/>
</dbReference>
<evidence type="ECO:0000313" key="1">
    <source>
        <dbReference type="EMBL" id="KAF9951491.1"/>
    </source>
</evidence>
<gene>
    <name evidence="1" type="ORF">BGZ70_000952</name>
</gene>
<organism evidence="1 2">
    <name type="scientific">Mortierella alpina</name>
    <name type="common">Oleaginous fungus</name>
    <name type="synonym">Mortierella renispora</name>
    <dbReference type="NCBI Taxonomy" id="64518"/>
    <lineage>
        <taxon>Eukaryota</taxon>
        <taxon>Fungi</taxon>
        <taxon>Fungi incertae sedis</taxon>
        <taxon>Mucoromycota</taxon>
        <taxon>Mortierellomycotina</taxon>
        <taxon>Mortierellomycetes</taxon>
        <taxon>Mortierellales</taxon>
        <taxon>Mortierellaceae</taxon>
        <taxon>Mortierella</taxon>
    </lineage>
</organism>
<dbReference type="Gene3D" id="3.20.10.10">
    <property type="entry name" value="D-amino Acid Aminotransferase, subunit A, domain 2"/>
    <property type="match status" value="1"/>
</dbReference>
<dbReference type="InterPro" id="IPR043132">
    <property type="entry name" value="BCAT-like_C"/>
</dbReference>
<dbReference type="Pfam" id="PF01063">
    <property type="entry name" value="Aminotran_4"/>
    <property type="match status" value="1"/>
</dbReference>
<name>A0A9P6IWT0_MORAP</name>
<dbReference type="Proteomes" id="UP000738359">
    <property type="component" value="Unassembled WGS sequence"/>
</dbReference>
<dbReference type="EMBL" id="JAAAHY010001199">
    <property type="protein sequence ID" value="KAF9951491.1"/>
    <property type="molecule type" value="Genomic_DNA"/>
</dbReference>
<keyword evidence="2" id="KW-1185">Reference proteome</keyword>
<reference evidence="1" key="1">
    <citation type="journal article" date="2020" name="Fungal Divers.">
        <title>Resolving the Mortierellaceae phylogeny through synthesis of multi-gene phylogenetics and phylogenomics.</title>
        <authorList>
            <person name="Vandepol N."/>
            <person name="Liber J."/>
            <person name="Desiro A."/>
            <person name="Na H."/>
            <person name="Kennedy M."/>
            <person name="Barry K."/>
            <person name="Grigoriev I.V."/>
            <person name="Miller A.N."/>
            <person name="O'Donnell K."/>
            <person name="Stajich J.E."/>
            <person name="Bonito G."/>
        </authorList>
    </citation>
    <scope>NUCLEOTIDE SEQUENCE</scope>
    <source>
        <strain evidence="1">CK1249</strain>
    </source>
</reference>
<protein>
    <submittedName>
        <fullName evidence="1">Uncharacterized protein</fullName>
    </submittedName>
</protein>
<evidence type="ECO:0000313" key="2">
    <source>
        <dbReference type="Proteomes" id="UP000738359"/>
    </source>
</evidence>
<sequence length="327" mass="36085">MLPRNVLAIRKALGTATEILISTTPKSSQAMLLDYPSGSYTGMRTVNRIGILDFSVHTTRLANSLRQIQFPGATAQEEQAVAAGLASLRQDEVMKKETTNLVRTGLLHYYKQLKQDLPGNTGGTAAGGDDVKVTVLCTWDPEKQQPVLAAHFEPLKSPSTPHCKVEVHGSPRKQATAKNSQWVRDRSAILASMSKDSNEALLVDDATQDVYEGLSSNFFVLHRKRQSIITAPLGSVLEGTIMRSVIRVCKEKSIPVEYSFPNLKHIDEWEGAFLSSMSRLVLPIEKLILPGGRIKQFESSPTIESIRDSVEKECQNRVENLLSESDL</sequence>
<proteinExistence type="predicted"/>
<dbReference type="SUPFAM" id="SSF56752">
    <property type="entry name" value="D-aminoacid aminotransferase-like PLP-dependent enzymes"/>
    <property type="match status" value="1"/>
</dbReference>